<reference evidence="4 5" key="1">
    <citation type="submission" date="2023-04" db="EMBL/GenBank/DDBJ databases">
        <title>Jannaschia ovalis sp. nov., a marine bacterium isolated from sea tidal flat.</title>
        <authorList>
            <person name="Kwon D.Y."/>
            <person name="Kim J.-J."/>
        </authorList>
    </citation>
    <scope>NUCLEOTIDE SEQUENCE [LARGE SCALE GENOMIC DNA]</scope>
    <source>
        <strain evidence="4 5">GRR-S6-38</strain>
    </source>
</reference>
<keyword evidence="3" id="KW-0812">Transmembrane</keyword>
<name>A0ABY8LG91_9RHOB</name>
<keyword evidence="3" id="KW-1133">Transmembrane helix</keyword>
<feature type="transmembrane region" description="Helical" evidence="3">
    <location>
        <begin position="36"/>
        <end position="57"/>
    </location>
</feature>
<keyword evidence="1" id="KW-0175">Coiled coil</keyword>
<protein>
    <submittedName>
        <fullName evidence="4">Uncharacterized protein</fullName>
    </submittedName>
</protein>
<feature type="coiled-coil region" evidence="1">
    <location>
        <begin position="93"/>
        <end position="120"/>
    </location>
</feature>
<dbReference type="Proteomes" id="UP001243420">
    <property type="component" value="Chromosome"/>
</dbReference>
<proteinExistence type="predicted"/>
<sequence>MAALALSLGWLGLVGWFFLTMEPEQARLSRADPLGFMMTILGVFLPVALIWVAAAAARTARIMREESGRLQAAIDAMRLSYLDQQQMAGLSLKRDMEERIEQMGRAQAVLRAELASLQAQPEALLDAPARPQPPEPQPALALDGEEAPDPLPPEDFVRALDFPRTDRDREGFAVLRRALEHHPTARVVTAAQDVLTLLSQDGIYMDDLVPDHADVATWRRFAEGARGAEIAALSGIRDRSSLALTAGRMRDDTVFRDTVHHFLRSFDAALAGFAPRATDHELMLLADSRSGRAFMLTGRVAGIFG</sequence>
<dbReference type="RefSeq" id="WP_279966272.1">
    <property type="nucleotide sequence ID" value="NZ_CP122537.1"/>
</dbReference>
<gene>
    <name evidence="4" type="ORF">P8627_03870</name>
</gene>
<accession>A0ABY8LG91</accession>
<evidence type="ECO:0000313" key="5">
    <source>
        <dbReference type="Proteomes" id="UP001243420"/>
    </source>
</evidence>
<evidence type="ECO:0000256" key="2">
    <source>
        <dbReference type="SAM" id="MobiDB-lite"/>
    </source>
</evidence>
<keyword evidence="5" id="KW-1185">Reference proteome</keyword>
<organism evidence="4 5">
    <name type="scientific">Jannaschia ovalis</name>
    <dbReference type="NCBI Taxonomy" id="3038773"/>
    <lineage>
        <taxon>Bacteria</taxon>
        <taxon>Pseudomonadati</taxon>
        <taxon>Pseudomonadota</taxon>
        <taxon>Alphaproteobacteria</taxon>
        <taxon>Rhodobacterales</taxon>
        <taxon>Roseobacteraceae</taxon>
        <taxon>Jannaschia</taxon>
    </lineage>
</organism>
<feature type="region of interest" description="Disordered" evidence="2">
    <location>
        <begin position="126"/>
        <end position="149"/>
    </location>
</feature>
<keyword evidence="3" id="KW-0472">Membrane</keyword>
<dbReference type="EMBL" id="CP122537">
    <property type="protein sequence ID" value="WGH79413.1"/>
    <property type="molecule type" value="Genomic_DNA"/>
</dbReference>
<evidence type="ECO:0000313" key="4">
    <source>
        <dbReference type="EMBL" id="WGH79413.1"/>
    </source>
</evidence>
<evidence type="ECO:0000256" key="3">
    <source>
        <dbReference type="SAM" id="Phobius"/>
    </source>
</evidence>
<evidence type="ECO:0000256" key="1">
    <source>
        <dbReference type="SAM" id="Coils"/>
    </source>
</evidence>